<dbReference type="Pfam" id="PF09445">
    <property type="entry name" value="Methyltransf_15"/>
    <property type="match status" value="1"/>
</dbReference>
<dbReference type="PANTHER" id="PTHR14741:SF32">
    <property type="entry name" value="TRIMETHYLGUANOSINE SYNTHASE"/>
    <property type="match status" value="1"/>
</dbReference>
<evidence type="ECO:0000256" key="12">
    <source>
        <dbReference type="ARBA" id="ARBA00023242"/>
    </source>
</evidence>
<comment type="subcellular location">
    <subcellularLocation>
        <location evidence="2">Cytoplasm</location>
    </subcellularLocation>
    <subcellularLocation>
        <location evidence="1">Nucleus</location>
        <location evidence="1">Cajal body</location>
    </subcellularLocation>
    <subcellularLocation>
        <location evidence="3">Nucleus</location>
        <location evidence="3">Nucleolus</location>
    </subcellularLocation>
</comment>
<dbReference type="FunFam" id="3.40.50.150:FF:000066">
    <property type="entry name" value="Trimethylguanosine synthase 1"/>
    <property type="match status" value="1"/>
</dbReference>
<dbReference type="GO" id="GO:0005737">
    <property type="term" value="C:cytoplasm"/>
    <property type="evidence" value="ECO:0007669"/>
    <property type="project" value="UniProtKB-SubCell"/>
</dbReference>
<dbReference type="InterPro" id="IPR019012">
    <property type="entry name" value="RNA_cap_Gua-N2-MeTrfase"/>
</dbReference>
<feature type="compositionally biased region" description="Basic and acidic residues" evidence="23">
    <location>
        <begin position="134"/>
        <end position="155"/>
    </location>
</feature>
<evidence type="ECO:0000256" key="6">
    <source>
        <dbReference type="ARBA" id="ARBA00022553"/>
    </source>
</evidence>
<evidence type="ECO:0000256" key="8">
    <source>
        <dbReference type="ARBA" id="ARBA00022679"/>
    </source>
</evidence>
<keyword evidence="10" id="KW-0805">Transcription regulation</keyword>
<dbReference type="GO" id="GO:0008168">
    <property type="term" value="F:methyltransferase activity"/>
    <property type="evidence" value="ECO:0007669"/>
    <property type="project" value="UniProtKB-KW"/>
</dbReference>
<keyword evidence="11" id="KW-0804">Transcription</keyword>
<keyword evidence="7" id="KW-0489">Methyltransferase</keyword>
<evidence type="ECO:0000256" key="3">
    <source>
        <dbReference type="ARBA" id="ARBA00004604"/>
    </source>
</evidence>
<evidence type="ECO:0000256" key="10">
    <source>
        <dbReference type="ARBA" id="ARBA00023015"/>
    </source>
</evidence>
<evidence type="ECO:0000256" key="22">
    <source>
        <dbReference type="ARBA" id="ARBA00081504"/>
    </source>
</evidence>
<keyword evidence="25" id="KW-1185">Reference proteome</keyword>
<reference evidence="24 25" key="1">
    <citation type="submission" date="2024-07" db="EMBL/GenBank/DDBJ databases">
        <title>Chromosome-level genome assembly of the water stick insect Ranatra chinensis (Heteroptera: Nepidae).</title>
        <authorList>
            <person name="Liu X."/>
        </authorList>
    </citation>
    <scope>NUCLEOTIDE SEQUENCE [LARGE SCALE GENOMIC DNA]</scope>
    <source>
        <strain evidence="24">Cailab_2021Rc</strain>
        <tissue evidence="24">Muscle</tissue>
    </source>
</reference>
<evidence type="ECO:0000256" key="16">
    <source>
        <dbReference type="ARBA" id="ARBA00048763"/>
    </source>
</evidence>
<evidence type="ECO:0000256" key="21">
    <source>
        <dbReference type="ARBA" id="ARBA00079339"/>
    </source>
</evidence>
<dbReference type="AlphaFoldDB" id="A0ABD0YEF1"/>
<keyword evidence="8" id="KW-0808">Transferase</keyword>
<proteinExistence type="inferred from homology"/>
<evidence type="ECO:0000256" key="19">
    <source>
        <dbReference type="ARBA" id="ARBA00057179"/>
    </source>
</evidence>
<evidence type="ECO:0000256" key="14">
    <source>
        <dbReference type="ARBA" id="ARBA00047418"/>
    </source>
</evidence>
<name>A0ABD0YEF1_9HEMI</name>
<dbReference type="GO" id="GO:0032259">
    <property type="term" value="P:methylation"/>
    <property type="evidence" value="ECO:0007669"/>
    <property type="project" value="UniProtKB-KW"/>
</dbReference>
<keyword evidence="5" id="KW-0963">Cytoplasm</keyword>
<evidence type="ECO:0000256" key="18">
    <source>
        <dbReference type="ARBA" id="ARBA00049790"/>
    </source>
</evidence>
<evidence type="ECO:0000256" key="23">
    <source>
        <dbReference type="SAM" id="MobiDB-lite"/>
    </source>
</evidence>
<evidence type="ECO:0000256" key="4">
    <source>
        <dbReference type="ARBA" id="ARBA00018517"/>
    </source>
</evidence>
<dbReference type="SUPFAM" id="SSF53335">
    <property type="entry name" value="S-adenosyl-L-methionine-dependent methyltransferases"/>
    <property type="match status" value="1"/>
</dbReference>
<dbReference type="GO" id="GO:0015030">
    <property type="term" value="C:Cajal body"/>
    <property type="evidence" value="ECO:0007669"/>
    <property type="project" value="UniProtKB-SubCell"/>
</dbReference>
<evidence type="ECO:0000256" key="9">
    <source>
        <dbReference type="ARBA" id="ARBA00022691"/>
    </source>
</evidence>
<evidence type="ECO:0000256" key="15">
    <source>
        <dbReference type="ARBA" id="ARBA00048740"/>
    </source>
</evidence>
<evidence type="ECO:0000256" key="1">
    <source>
        <dbReference type="ARBA" id="ARBA00004408"/>
    </source>
</evidence>
<organism evidence="24 25">
    <name type="scientific">Ranatra chinensis</name>
    <dbReference type="NCBI Taxonomy" id="642074"/>
    <lineage>
        <taxon>Eukaryota</taxon>
        <taxon>Metazoa</taxon>
        <taxon>Ecdysozoa</taxon>
        <taxon>Arthropoda</taxon>
        <taxon>Hexapoda</taxon>
        <taxon>Insecta</taxon>
        <taxon>Pterygota</taxon>
        <taxon>Neoptera</taxon>
        <taxon>Paraneoptera</taxon>
        <taxon>Hemiptera</taxon>
        <taxon>Heteroptera</taxon>
        <taxon>Panheteroptera</taxon>
        <taxon>Nepomorpha</taxon>
        <taxon>Nepidae</taxon>
        <taxon>Ranatrinae</taxon>
        <taxon>Ranatra</taxon>
    </lineage>
</organism>
<comment type="function">
    <text evidence="19">Catalyzes the 2 serial methylation steps for the conversion of the 7-monomethylguanosine (m(7)G) caps of snRNAs and snoRNAs to a 2,2,7-trimethylguanosine (m(2,2,7)G) cap structure. The enzyme is specific for guanine, and N7 methylation must precede N2 methylation. Hypermethylation of the m7G cap of U snRNAs leads to their concentration in nuclear foci, their colocalization with coilin and the formation of canonical Cajal bodies (CBs). Plays a role in transcriptional regulation.</text>
</comment>
<comment type="catalytic activity">
    <reaction evidence="14">
        <text>a 5'-end (N(2),N(7)-dimethyl 5'-triphosphoguanosine)-ribonucleoside in snoRNA + S-adenosyl-L-methionine = a 5'-end (N(2),N(2),N(7)-trimethyl 5'-triphosphoguanosine)-ribonucleoside in snoRNA + S-adenosyl-L-homocysteine + H(+)</text>
        <dbReference type="Rhea" id="RHEA:78507"/>
        <dbReference type="Rhea" id="RHEA-COMP:19088"/>
        <dbReference type="Rhea" id="RHEA-COMP:19090"/>
        <dbReference type="ChEBI" id="CHEBI:15378"/>
        <dbReference type="ChEBI" id="CHEBI:57856"/>
        <dbReference type="ChEBI" id="CHEBI:59789"/>
        <dbReference type="ChEBI" id="CHEBI:167623"/>
        <dbReference type="ChEBI" id="CHEBI:172880"/>
    </reaction>
    <physiologicalReaction direction="left-to-right" evidence="14">
        <dbReference type="Rhea" id="RHEA:78508"/>
    </physiologicalReaction>
</comment>
<evidence type="ECO:0000256" key="17">
    <source>
        <dbReference type="ARBA" id="ARBA00049075"/>
    </source>
</evidence>
<keyword evidence="6" id="KW-0597">Phosphoprotein</keyword>
<accession>A0ABD0YEF1</accession>
<dbReference type="Proteomes" id="UP001558652">
    <property type="component" value="Unassembled WGS sequence"/>
</dbReference>
<dbReference type="Gene3D" id="3.40.50.150">
    <property type="entry name" value="Vaccinia Virus protein VP39"/>
    <property type="match status" value="1"/>
</dbReference>
<evidence type="ECO:0000256" key="7">
    <source>
        <dbReference type="ARBA" id="ARBA00022603"/>
    </source>
</evidence>
<dbReference type="GO" id="GO:0005730">
    <property type="term" value="C:nucleolus"/>
    <property type="evidence" value="ECO:0007669"/>
    <property type="project" value="UniProtKB-SubCell"/>
</dbReference>
<comment type="caution">
    <text evidence="24">The sequence shown here is derived from an EMBL/GenBank/DDBJ whole genome shotgun (WGS) entry which is preliminary data.</text>
</comment>
<evidence type="ECO:0000256" key="20">
    <source>
        <dbReference type="ARBA" id="ARBA00064494"/>
    </source>
</evidence>
<dbReference type="PANTHER" id="PTHR14741">
    <property type="entry name" value="S-ADENOSYLMETHIONINE-DEPENDENT METHYLTRANSFERASE RELATED"/>
    <property type="match status" value="1"/>
</dbReference>
<evidence type="ECO:0000256" key="5">
    <source>
        <dbReference type="ARBA" id="ARBA00022490"/>
    </source>
</evidence>
<comment type="catalytic activity">
    <reaction evidence="17">
        <text>a 5'-end (N(7)-methyl 5'-triphosphoguanosine)-ribonucleoside in snRNA + S-adenosyl-L-methionine = a 5'-end (N(2),N(7)-dimethyl 5'-triphosphoguanosine)-ribonucleoside in snRNA + S-adenosyl-L-homocysteine + H(+)</text>
        <dbReference type="Rhea" id="RHEA:78471"/>
        <dbReference type="Rhea" id="RHEA-COMP:19085"/>
        <dbReference type="Rhea" id="RHEA-COMP:19087"/>
        <dbReference type="ChEBI" id="CHEBI:15378"/>
        <dbReference type="ChEBI" id="CHEBI:57856"/>
        <dbReference type="ChEBI" id="CHEBI:59789"/>
        <dbReference type="ChEBI" id="CHEBI:156461"/>
        <dbReference type="ChEBI" id="CHEBI:172880"/>
    </reaction>
    <physiologicalReaction direction="left-to-right" evidence="17">
        <dbReference type="Rhea" id="RHEA:78472"/>
    </physiologicalReaction>
</comment>
<keyword evidence="9" id="KW-0949">S-adenosyl-L-methionine</keyword>
<feature type="region of interest" description="Disordered" evidence="23">
    <location>
        <begin position="131"/>
        <end position="171"/>
    </location>
</feature>
<evidence type="ECO:0000256" key="11">
    <source>
        <dbReference type="ARBA" id="ARBA00023163"/>
    </source>
</evidence>
<dbReference type="EMBL" id="JBFDAA010000009">
    <property type="protein sequence ID" value="KAL1129459.1"/>
    <property type="molecule type" value="Genomic_DNA"/>
</dbReference>
<dbReference type="InterPro" id="IPR029063">
    <property type="entry name" value="SAM-dependent_MTases_sf"/>
</dbReference>
<comment type="catalytic activity">
    <reaction evidence="16">
        <text>a 5'-end (N(2),N(7)-dimethyl 5'-triphosphoguanosine)-ribonucleoside in snRNA + S-adenosyl-L-methionine = a 5'-end (N(2),N(2),N(7)-trimethyl 5'-triphosphoguanosine)-ribonucleoside in snRNA + S-adenosyl-L-homocysteine + H(+)</text>
        <dbReference type="Rhea" id="RHEA:78479"/>
        <dbReference type="Rhea" id="RHEA-COMP:19087"/>
        <dbReference type="Rhea" id="RHEA-COMP:19089"/>
        <dbReference type="ChEBI" id="CHEBI:15378"/>
        <dbReference type="ChEBI" id="CHEBI:57856"/>
        <dbReference type="ChEBI" id="CHEBI:59789"/>
        <dbReference type="ChEBI" id="CHEBI:167623"/>
        <dbReference type="ChEBI" id="CHEBI:172880"/>
    </reaction>
    <physiologicalReaction direction="left-to-right" evidence="16">
        <dbReference type="Rhea" id="RHEA:78480"/>
    </physiologicalReaction>
</comment>
<comment type="catalytic activity">
    <reaction evidence="15">
        <text>a 5'-end (N(7)-methyl 5'-triphosphoguanosine)-ribonucleoside in snoRNA + S-adenosyl-L-methionine = a 5'-end (N(2),N(7)-dimethyl 5'-triphosphoguanosine)-ribonucleoside in snoRNA + S-adenosyl-L-homocysteine + H(+)</text>
        <dbReference type="Rhea" id="RHEA:78475"/>
        <dbReference type="Rhea" id="RHEA-COMP:19086"/>
        <dbReference type="Rhea" id="RHEA-COMP:19088"/>
        <dbReference type="ChEBI" id="CHEBI:15378"/>
        <dbReference type="ChEBI" id="CHEBI:57856"/>
        <dbReference type="ChEBI" id="CHEBI:59789"/>
        <dbReference type="ChEBI" id="CHEBI:156461"/>
        <dbReference type="ChEBI" id="CHEBI:172880"/>
    </reaction>
    <physiologicalReaction direction="left-to-right" evidence="15">
        <dbReference type="Rhea" id="RHEA:78476"/>
    </physiologicalReaction>
</comment>
<comment type="subunit">
    <text evidence="20">May form homooligomers. Interacts with CREBBP/CBP, EED/WAIT1, EP300/P300, NCOA6/PRIP, PPARBP/PBP and SMN.</text>
</comment>
<evidence type="ECO:0000256" key="2">
    <source>
        <dbReference type="ARBA" id="ARBA00004496"/>
    </source>
</evidence>
<keyword evidence="12" id="KW-0539">Nucleus</keyword>
<evidence type="ECO:0000313" key="24">
    <source>
        <dbReference type="EMBL" id="KAL1129459.1"/>
    </source>
</evidence>
<dbReference type="CDD" id="cd02440">
    <property type="entry name" value="AdoMet_MTases"/>
    <property type="match status" value="1"/>
</dbReference>
<protein>
    <recommendedName>
        <fullName evidence="4">Trimethylguanosine synthase</fullName>
    </recommendedName>
    <alternativeName>
        <fullName evidence="18">Cap-specific guanine-N(2) methyltransferase</fullName>
    </alternativeName>
    <alternativeName>
        <fullName evidence="21">Nuclear receptor coactivator 6-interacting protein</fullName>
    </alternativeName>
    <alternativeName>
        <fullName evidence="22">PRIP-interacting protein with methyltransferase motif</fullName>
    </alternativeName>
</protein>
<comment type="similarity">
    <text evidence="13">Belongs to the methyltransferase superfamily. Trimethylguanosine synthase family.</text>
</comment>
<sequence length="423" mass="47840">MQKPLDIVKNVFISFLPFPFLVTVLSDLKNIPDLVFDRYLGIIYNIIILSRGLKIYHSKISILPRLTNFFPQVKRFLEDTSEISLTPTYPKSPIVVESNRSDDLPPTLWNSSSGRIEGASENEIEVEIEDSAENEVRHQHQQRLDTDIYSEKDDSSTDEDISGGGHCSGTEDVIGQRAEDETRGQQRGEVSISRIQKKRRKRRLRKWNLPAEIIDNERLLKYWYQRYRLFSKYDEGIKLDAESWYSVTPEKVSKHIAERCRCDVIVDAFCGAGGNAIQFAFTCERVIAIDIDASKIELARHNAEVYGVADRIEFIVGDFLDVAPHLYADVVFLSPPWGGPQYAQAEHYGLDSVPLGGSKIFQIAANITPNIGYYLPKNFNTNDLVSLTGPGGSVEIEQNFLDKKLIALTAYFGELVESVSADY</sequence>
<evidence type="ECO:0000256" key="13">
    <source>
        <dbReference type="ARBA" id="ARBA00025783"/>
    </source>
</evidence>
<evidence type="ECO:0000313" key="25">
    <source>
        <dbReference type="Proteomes" id="UP001558652"/>
    </source>
</evidence>
<gene>
    <name evidence="24" type="ORF">AAG570_013985</name>
</gene>